<feature type="non-terminal residue" evidence="1">
    <location>
        <position position="32"/>
    </location>
</feature>
<evidence type="ECO:0000313" key="2">
    <source>
        <dbReference type="Proteomes" id="UP000318711"/>
    </source>
</evidence>
<dbReference type="InterPro" id="IPR029063">
    <property type="entry name" value="SAM-dependent_MTases_sf"/>
</dbReference>
<dbReference type="SUPFAM" id="SSF53335">
    <property type="entry name" value="S-adenosyl-L-methionine-dependent methyltransferases"/>
    <property type="match status" value="1"/>
</dbReference>
<evidence type="ECO:0008006" key="3">
    <source>
        <dbReference type="Google" id="ProtNLM"/>
    </source>
</evidence>
<sequence length="32" mass="3573">MEHYPVLLQEVIAFLRPRKGDDFIDATVGQGG</sequence>
<gene>
    <name evidence="1" type="ORF">CEN88_271</name>
</gene>
<dbReference type="GO" id="GO:0008168">
    <property type="term" value="F:methyltransferase activity"/>
    <property type="evidence" value="ECO:0007669"/>
    <property type="project" value="InterPro"/>
</dbReference>
<reference evidence="1 2" key="1">
    <citation type="submission" date="2017-07" db="EMBL/GenBank/DDBJ databases">
        <title>Mechanisms for carbon and nitrogen cycling indicate functional differentiation within the Candidate Phyla Radiation.</title>
        <authorList>
            <person name="Danczak R.E."/>
            <person name="Johnston M.D."/>
            <person name="Kenah C."/>
            <person name="Slattery M."/>
            <person name="Wrighton K.C."/>
            <person name="Wilkins M.J."/>
        </authorList>
    </citation>
    <scope>NUCLEOTIDE SEQUENCE [LARGE SCALE GENOMIC DNA]</scope>
    <source>
        <strain evidence="1">Licking1014_2</strain>
    </source>
</reference>
<dbReference type="Pfam" id="PF01795">
    <property type="entry name" value="Methyltransf_5"/>
    <property type="match status" value="1"/>
</dbReference>
<name>A0A554LV57_9BACT</name>
<protein>
    <recommendedName>
        <fullName evidence="3">16S rRNA (Cytosine(1402)-N(4))-methyltransferase</fullName>
    </recommendedName>
</protein>
<evidence type="ECO:0000313" key="1">
    <source>
        <dbReference type="EMBL" id="TSC96750.1"/>
    </source>
</evidence>
<dbReference type="Proteomes" id="UP000318711">
    <property type="component" value="Unassembled WGS sequence"/>
</dbReference>
<dbReference type="EMBL" id="VMGL01000029">
    <property type="protein sequence ID" value="TSC96750.1"/>
    <property type="molecule type" value="Genomic_DNA"/>
</dbReference>
<accession>A0A554LV57</accession>
<dbReference type="AlphaFoldDB" id="A0A554LV57"/>
<dbReference type="Gene3D" id="3.40.50.150">
    <property type="entry name" value="Vaccinia Virus protein VP39"/>
    <property type="match status" value="1"/>
</dbReference>
<organism evidence="1 2">
    <name type="scientific">Candidatus Berkelbacteria bacterium Licking1014_2</name>
    <dbReference type="NCBI Taxonomy" id="2017146"/>
    <lineage>
        <taxon>Bacteria</taxon>
        <taxon>Candidatus Berkelbacteria</taxon>
    </lineage>
</organism>
<dbReference type="InterPro" id="IPR002903">
    <property type="entry name" value="RsmH"/>
</dbReference>
<proteinExistence type="predicted"/>
<comment type="caution">
    <text evidence="1">The sequence shown here is derived from an EMBL/GenBank/DDBJ whole genome shotgun (WGS) entry which is preliminary data.</text>
</comment>